<organism evidence="1">
    <name type="scientific">Salmonella enterica subsp. enterica serovar Mikawasima</name>
    <dbReference type="NCBI Taxonomy" id="149388"/>
    <lineage>
        <taxon>Bacteria</taxon>
        <taxon>Pseudomonadati</taxon>
        <taxon>Pseudomonadota</taxon>
        <taxon>Gammaproteobacteria</taxon>
        <taxon>Enterobacterales</taxon>
        <taxon>Enterobacteriaceae</taxon>
        <taxon>Salmonella</taxon>
    </lineage>
</organism>
<comment type="caution">
    <text evidence="1">The sequence shown here is derived from an EMBL/GenBank/DDBJ whole genome shotgun (WGS) entry which is preliminary data.</text>
</comment>
<dbReference type="AlphaFoldDB" id="A0A5H8NZ11"/>
<evidence type="ECO:0000313" key="1">
    <source>
        <dbReference type="EMBL" id="EBZ5486517.1"/>
    </source>
</evidence>
<protein>
    <submittedName>
        <fullName evidence="1">Host cell division inhibitor Icd-like protein</fullName>
    </submittedName>
</protein>
<reference evidence="3" key="1">
    <citation type="journal article" date="2018" name="Genome Biol.">
        <title>SKESA: strategic k-mer extension for scrupulous assemblies.</title>
        <authorList>
            <person name="Souvorov A."/>
            <person name="Agarwala R."/>
            <person name="Lipman D.J."/>
        </authorList>
    </citation>
    <scope>NUCLEOTIDE SEQUENCE</scope>
    <source>
        <strain evidence="3">Salmonella enterica</strain>
    </source>
</reference>
<evidence type="ECO:0000313" key="2">
    <source>
        <dbReference type="EMBL" id="ECA0917526.1"/>
    </source>
</evidence>
<proteinExistence type="predicted"/>
<gene>
    <name evidence="1" type="ORF">ECD07_17715</name>
    <name evidence="2" type="ORF">EIW74_15725</name>
    <name evidence="3" type="ORF">GB147_17680</name>
</gene>
<name>A0A5H8NZ11_SALET</name>
<dbReference type="EMBL" id="AAHRMF010000015">
    <property type="protein sequence ID" value="EBZ5486517.1"/>
    <property type="molecule type" value="Genomic_DNA"/>
</dbReference>
<dbReference type="EMBL" id="DAAHBQ010000081">
    <property type="protein sequence ID" value="HAB5516242.1"/>
    <property type="molecule type" value="Genomic_DNA"/>
</dbReference>
<sequence>MKDHITHPQGRKSYIWRFLALSAIGRNVIHITATTEREAREQSPAGCVMVFAGRLPVQEVRHA</sequence>
<reference evidence="3" key="3">
    <citation type="submission" date="2019-10" db="EMBL/GenBank/DDBJ databases">
        <authorList>
            <consortium name="NCBI Pathogen Detection Project"/>
        </authorList>
    </citation>
    <scope>NUCLEOTIDE SEQUENCE</scope>
    <source>
        <strain evidence="3">Salmonella enterica</strain>
    </source>
</reference>
<accession>A0A5H8NZ11</accession>
<dbReference type="EMBL" id="AAHTGA010000012">
    <property type="protein sequence ID" value="ECA0917526.1"/>
    <property type="molecule type" value="Genomic_DNA"/>
</dbReference>
<evidence type="ECO:0000313" key="3">
    <source>
        <dbReference type="EMBL" id="HAB5516242.1"/>
    </source>
</evidence>
<dbReference type="Proteomes" id="UP000839927">
    <property type="component" value="Unassembled WGS sequence"/>
</dbReference>
<reference evidence="1" key="2">
    <citation type="submission" date="2018-10" db="EMBL/GenBank/DDBJ databases">
        <authorList>
            <person name="Ashton P.M."/>
            <person name="Dallman T."/>
            <person name="Nair S."/>
            <person name="De Pinna E."/>
            <person name="Peters T."/>
            <person name="Grant K."/>
        </authorList>
    </citation>
    <scope>NUCLEOTIDE SEQUENCE [LARGE SCALE GENOMIC DNA]</scope>
    <source>
        <strain evidence="1">627415</strain>
        <strain evidence="2">644161</strain>
    </source>
</reference>
<dbReference type="NCBIfam" id="NF033153">
    <property type="entry name" value="phage_ICD_like"/>
    <property type="match status" value="1"/>
</dbReference>